<organism evidence="2 3">
    <name type="scientific">Hymenobacter edaphi</name>
    <dbReference type="NCBI Taxonomy" id="2211146"/>
    <lineage>
        <taxon>Bacteria</taxon>
        <taxon>Pseudomonadati</taxon>
        <taxon>Bacteroidota</taxon>
        <taxon>Cytophagia</taxon>
        <taxon>Cytophagales</taxon>
        <taxon>Hymenobacteraceae</taxon>
        <taxon>Hymenobacter</taxon>
    </lineage>
</organism>
<evidence type="ECO:0000313" key="3">
    <source>
        <dbReference type="Proteomes" id="UP000248553"/>
    </source>
</evidence>
<evidence type="ECO:0000313" key="2">
    <source>
        <dbReference type="EMBL" id="RAK70368.1"/>
    </source>
</evidence>
<evidence type="ECO:0000256" key="1">
    <source>
        <dbReference type="SAM" id="Phobius"/>
    </source>
</evidence>
<name>A0A328BZ03_9BACT</name>
<keyword evidence="1" id="KW-0812">Transmembrane</keyword>
<reference evidence="3" key="1">
    <citation type="submission" date="2018-05" db="EMBL/GenBank/DDBJ databases">
        <authorList>
            <person name="Nie L."/>
        </authorList>
    </citation>
    <scope>NUCLEOTIDE SEQUENCE [LARGE SCALE GENOMIC DNA]</scope>
    <source>
        <strain evidence="3">NL</strain>
    </source>
</reference>
<dbReference type="EMBL" id="QHKM01000001">
    <property type="protein sequence ID" value="RAK70368.1"/>
    <property type="molecule type" value="Genomic_DNA"/>
</dbReference>
<dbReference type="AlphaFoldDB" id="A0A328BZ03"/>
<gene>
    <name evidence="2" type="ORF">DLM85_05880</name>
</gene>
<dbReference type="OrthoDB" id="6565588at2"/>
<accession>A0A328BZ03</accession>
<feature type="transmembrane region" description="Helical" evidence="1">
    <location>
        <begin position="28"/>
        <end position="51"/>
    </location>
</feature>
<keyword evidence="1" id="KW-0472">Membrane</keyword>
<dbReference type="Proteomes" id="UP000248553">
    <property type="component" value="Unassembled WGS sequence"/>
</dbReference>
<keyword evidence="3" id="KW-1185">Reference proteome</keyword>
<feature type="transmembrane region" description="Helical" evidence="1">
    <location>
        <begin position="63"/>
        <end position="83"/>
    </location>
</feature>
<proteinExistence type="predicted"/>
<comment type="caution">
    <text evidence="2">The sequence shown here is derived from an EMBL/GenBank/DDBJ whole genome shotgun (WGS) entry which is preliminary data.</text>
</comment>
<keyword evidence="1" id="KW-1133">Transmembrane helix</keyword>
<sequence>MKVLLALLFAGLLYYSFFRLPRYVSRGALIGGSLLMLLVMVLGVAVAVRWLNASLSPGLGQALSLLQTALVLTLMNQVSHYMVDYQLRWHEENNAGNRHRFPLSVLIDYQRGIKTTFTVFWLVGAAMLAFGILTGPQPG</sequence>
<protein>
    <submittedName>
        <fullName evidence="2">Uncharacterized protein</fullName>
    </submittedName>
</protein>
<dbReference type="RefSeq" id="WP_111477118.1">
    <property type="nucleotide sequence ID" value="NZ_QHKM01000001.1"/>
</dbReference>
<feature type="transmembrane region" description="Helical" evidence="1">
    <location>
        <begin position="112"/>
        <end position="133"/>
    </location>
</feature>